<comment type="caution">
    <text evidence="2">The sequence shown here is derived from an EMBL/GenBank/DDBJ whole genome shotgun (WGS) entry which is preliminary data.</text>
</comment>
<evidence type="ECO:0000313" key="3">
    <source>
        <dbReference type="Proteomes" id="UP000051643"/>
    </source>
</evidence>
<keyword evidence="1" id="KW-1133">Transmembrane helix</keyword>
<dbReference type="InterPro" id="IPR014807">
    <property type="entry name" value="Coa1"/>
</dbReference>
<organism evidence="2 3">
    <name type="scientific">Salegentibacter mishustinae</name>
    <dbReference type="NCBI Taxonomy" id="270918"/>
    <lineage>
        <taxon>Bacteria</taxon>
        <taxon>Pseudomonadati</taxon>
        <taxon>Bacteroidota</taxon>
        <taxon>Flavobacteriia</taxon>
        <taxon>Flavobacteriales</taxon>
        <taxon>Flavobacteriaceae</taxon>
        <taxon>Salegentibacter</taxon>
    </lineage>
</organism>
<gene>
    <name evidence="2" type="ORF">APR42_12730</name>
</gene>
<feature type="transmembrane region" description="Helical" evidence="1">
    <location>
        <begin position="6"/>
        <end position="26"/>
    </location>
</feature>
<dbReference type="Pfam" id="PF08695">
    <property type="entry name" value="Coa1"/>
    <property type="match status" value="1"/>
</dbReference>
<dbReference type="Proteomes" id="UP000051643">
    <property type="component" value="Unassembled WGS sequence"/>
</dbReference>
<accession>A0A0Q9ZCG6</accession>
<protein>
    <submittedName>
        <fullName evidence="2">Uncharacterized protein</fullName>
    </submittedName>
</protein>
<evidence type="ECO:0000256" key="1">
    <source>
        <dbReference type="SAM" id="Phobius"/>
    </source>
</evidence>
<proteinExistence type="predicted"/>
<dbReference type="STRING" id="270918.APR42_12730"/>
<dbReference type="RefSeq" id="WP_083482241.1">
    <property type="nucleotide sequence ID" value="NZ_BMWR01000006.1"/>
</dbReference>
<dbReference type="AlphaFoldDB" id="A0A0Q9ZCG6"/>
<keyword evidence="1" id="KW-0812">Transmembrane</keyword>
<keyword evidence="3" id="KW-1185">Reference proteome</keyword>
<reference evidence="2" key="1">
    <citation type="submission" date="2015-10" db="EMBL/GenBank/DDBJ databases">
        <title>Draft genome sequence of Salegentibacter mishustinae KCTC 12263.</title>
        <authorList>
            <person name="Lin W."/>
            <person name="Zheng Q."/>
        </authorList>
    </citation>
    <scope>NUCLEOTIDE SEQUENCE [LARGE SCALE GENOMIC DNA]</scope>
    <source>
        <strain evidence="2">KCTC 12263</strain>
    </source>
</reference>
<keyword evidence="1" id="KW-0472">Membrane</keyword>
<sequence length="115" mass="13046">MRIPKFFKYILYVVLGIVVFILVVTIGNTIKISNSEEYELAKKHLTNSPELIAEIGEIQEFGRFPSGGTRSENGSEYAQIETTVEGTKAKAKVILLMSKKPLDKWTFDKIHIEQQ</sequence>
<name>A0A0Q9ZCG6_9FLAO</name>
<dbReference type="OrthoDB" id="9814143at2"/>
<dbReference type="EMBL" id="LKTP01000038">
    <property type="protein sequence ID" value="KRG27098.1"/>
    <property type="molecule type" value="Genomic_DNA"/>
</dbReference>
<evidence type="ECO:0000313" key="2">
    <source>
        <dbReference type="EMBL" id="KRG27098.1"/>
    </source>
</evidence>